<organism evidence="5 6">
    <name type="scientific">Desulfolithobacter dissulfuricans</name>
    <dbReference type="NCBI Taxonomy" id="2795293"/>
    <lineage>
        <taxon>Bacteria</taxon>
        <taxon>Pseudomonadati</taxon>
        <taxon>Thermodesulfobacteriota</taxon>
        <taxon>Desulfobulbia</taxon>
        <taxon>Desulfobulbales</taxon>
        <taxon>Desulfobulbaceae</taxon>
        <taxon>Desulfolithobacter</taxon>
    </lineage>
</organism>
<dbReference type="SMART" id="SM00267">
    <property type="entry name" value="GGDEF"/>
    <property type="match status" value="1"/>
</dbReference>
<dbReference type="EC" id="2.7.7.65" evidence="1"/>
<dbReference type="PROSITE" id="PS50887">
    <property type="entry name" value="GGDEF"/>
    <property type="match status" value="1"/>
</dbReference>
<dbReference type="RefSeq" id="WP_267928839.1">
    <property type="nucleotide sequence ID" value="NZ_AP024233.1"/>
</dbReference>
<dbReference type="GO" id="GO:0043709">
    <property type="term" value="P:cell adhesion involved in single-species biofilm formation"/>
    <property type="evidence" value="ECO:0007669"/>
    <property type="project" value="TreeGrafter"/>
</dbReference>
<dbReference type="InterPro" id="IPR029787">
    <property type="entry name" value="Nucleotide_cyclase"/>
</dbReference>
<gene>
    <name evidence="5" type="ORF">GF1_13400</name>
</gene>
<keyword evidence="3" id="KW-0812">Transmembrane</keyword>
<dbReference type="Pfam" id="PF00990">
    <property type="entry name" value="GGDEF"/>
    <property type="match status" value="1"/>
</dbReference>
<dbReference type="InterPro" id="IPR021796">
    <property type="entry name" value="Tll0287-like_dom"/>
</dbReference>
<dbReference type="Gene3D" id="3.30.70.270">
    <property type="match status" value="1"/>
</dbReference>
<dbReference type="CDD" id="cd01949">
    <property type="entry name" value="GGDEF"/>
    <property type="match status" value="1"/>
</dbReference>
<dbReference type="InterPro" id="IPR000160">
    <property type="entry name" value="GGDEF_dom"/>
</dbReference>
<evidence type="ECO:0000256" key="3">
    <source>
        <dbReference type="SAM" id="Phobius"/>
    </source>
</evidence>
<evidence type="ECO:0000313" key="6">
    <source>
        <dbReference type="Proteomes" id="UP001063350"/>
    </source>
</evidence>
<protein>
    <recommendedName>
        <fullName evidence="1">diguanylate cyclase</fullName>
        <ecNumber evidence="1">2.7.7.65</ecNumber>
    </recommendedName>
</protein>
<dbReference type="InterPro" id="IPR050469">
    <property type="entry name" value="Diguanylate_Cyclase"/>
</dbReference>
<name>A0A915U0Y4_9BACT</name>
<comment type="catalytic activity">
    <reaction evidence="2">
        <text>2 GTP = 3',3'-c-di-GMP + 2 diphosphate</text>
        <dbReference type="Rhea" id="RHEA:24898"/>
        <dbReference type="ChEBI" id="CHEBI:33019"/>
        <dbReference type="ChEBI" id="CHEBI:37565"/>
        <dbReference type="ChEBI" id="CHEBI:58805"/>
        <dbReference type="EC" id="2.7.7.65"/>
    </reaction>
</comment>
<dbReference type="FunFam" id="3.30.70.270:FF:000001">
    <property type="entry name" value="Diguanylate cyclase domain protein"/>
    <property type="match status" value="1"/>
</dbReference>
<dbReference type="GO" id="GO:1902201">
    <property type="term" value="P:negative regulation of bacterial-type flagellum-dependent cell motility"/>
    <property type="evidence" value="ECO:0007669"/>
    <property type="project" value="TreeGrafter"/>
</dbReference>
<dbReference type="Pfam" id="PF11845">
    <property type="entry name" value="Tll0287-like"/>
    <property type="match status" value="1"/>
</dbReference>
<evidence type="ECO:0000259" key="4">
    <source>
        <dbReference type="PROSITE" id="PS50887"/>
    </source>
</evidence>
<dbReference type="GO" id="GO:0005886">
    <property type="term" value="C:plasma membrane"/>
    <property type="evidence" value="ECO:0007669"/>
    <property type="project" value="TreeGrafter"/>
</dbReference>
<dbReference type="AlphaFoldDB" id="A0A915U0Y4"/>
<evidence type="ECO:0000313" key="5">
    <source>
        <dbReference type="EMBL" id="BCO08964.1"/>
    </source>
</evidence>
<sequence>MEIKKHIICAISAWIVLVTSSFTLNYTKAVKEQRRIATKTAKSVFDIIITTRLWNASHGGVYVAVDEKTQPNKYLKDPRRDIKVNDKLKLTKINPAFMTRQISEFAQKKEGILFHITGLKPINPQNNPNELEEQFLKEFEKGAKERGIFLKNEGKTYYFYMSPLKAKKECLKCHAWQGYKEDDIIGSISVTLPFVMRIPFAHLLIGHIIIGIFGLCGIIIAGNKLNNAYNTLKKQAVIDPLTLLPNRRSLFEHLSIEYRNCQRYNQPLSIIMFDIDNFKTYNDTYGHVKGDECLKKVAQTIKESLKRPGDFCARYGGEEFVVLLPDTSLEGALHVAERIRLNVKNLEIPHKKSPTQSVTLSLGVATTDGNTAISQDELIKCADIALYQAKQRGKDQVQAYKT</sequence>
<keyword evidence="3" id="KW-1133">Transmembrane helix</keyword>
<dbReference type="PANTHER" id="PTHR45138">
    <property type="entry name" value="REGULATORY COMPONENTS OF SENSORY TRANSDUCTION SYSTEM"/>
    <property type="match status" value="1"/>
</dbReference>
<feature type="transmembrane region" description="Helical" evidence="3">
    <location>
        <begin position="200"/>
        <end position="221"/>
    </location>
</feature>
<feature type="domain" description="GGDEF" evidence="4">
    <location>
        <begin position="266"/>
        <end position="402"/>
    </location>
</feature>
<dbReference type="PANTHER" id="PTHR45138:SF9">
    <property type="entry name" value="DIGUANYLATE CYCLASE DGCM-RELATED"/>
    <property type="match status" value="1"/>
</dbReference>
<keyword evidence="3" id="KW-0472">Membrane</keyword>
<evidence type="ECO:0000256" key="2">
    <source>
        <dbReference type="ARBA" id="ARBA00034247"/>
    </source>
</evidence>
<dbReference type="SUPFAM" id="SSF55073">
    <property type="entry name" value="Nucleotide cyclase"/>
    <property type="match status" value="1"/>
</dbReference>
<dbReference type="InterPro" id="IPR043128">
    <property type="entry name" value="Rev_trsase/Diguanyl_cyclase"/>
</dbReference>
<accession>A0A915U0Y4</accession>
<dbReference type="Gene3D" id="3.30.450.290">
    <property type="match status" value="1"/>
</dbReference>
<proteinExistence type="predicted"/>
<dbReference type="GO" id="GO:0052621">
    <property type="term" value="F:diguanylate cyclase activity"/>
    <property type="evidence" value="ECO:0007669"/>
    <property type="project" value="UniProtKB-EC"/>
</dbReference>
<dbReference type="EMBL" id="AP024233">
    <property type="protein sequence ID" value="BCO08964.1"/>
    <property type="molecule type" value="Genomic_DNA"/>
</dbReference>
<dbReference type="NCBIfam" id="TIGR00254">
    <property type="entry name" value="GGDEF"/>
    <property type="match status" value="1"/>
</dbReference>
<dbReference type="Proteomes" id="UP001063350">
    <property type="component" value="Chromosome"/>
</dbReference>
<evidence type="ECO:0000256" key="1">
    <source>
        <dbReference type="ARBA" id="ARBA00012528"/>
    </source>
</evidence>
<reference evidence="5" key="1">
    <citation type="submission" date="2020-12" db="EMBL/GenBank/DDBJ databases">
        <title>Desulfobium dissulfuricans gen. nov., sp. nov., a novel mesophilic, sulfate-reducing bacterium isolated from a deep-sea hydrothermal vent.</title>
        <authorList>
            <person name="Hashimoto Y."/>
            <person name="Tame A."/>
            <person name="Sawayama S."/>
            <person name="Miyazaki J."/>
            <person name="Takai K."/>
            <person name="Nakagawa S."/>
        </authorList>
    </citation>
    <scope>NUCLEOTIDE SEQUENCE</scope>
    <source>
        <strain evidence="5">GF1</strain>
    </source>
</reference>
<keyword evidence="6" id="KW-1185">Reference proteome</keyword>
<dbReference type="KEGG" id="ddu:GF1_13400"/>